<dbReference type="Proteomes" id="UP000494249">
    <property type="component" value="Unassembled WGS sequence"/>
</dbReference>
<protein>
    <submittedName>
        <fullName evidence="1">Uncharacterized protein</fullName>
    </submittedName>
</protein>
<organism evidence="1 2">
    <name type="scientific">Paraburkholderia phenoliruptrix</name>
    <dbReference type="NCBI Taxonomy" id="252970"/>
    <lineage>
        <taxon>Bacteria</taxon>
        <taxon>Pseudomonadati</taxon>
        <taxon>Pseudomonadota</taxon>
        <taxon>Betaproteobacteria</taxon>
        <taxon>Burkholderiales</taxon>
        <taxon>Burkholderiaceae</taxon>
        <taxon>Paraburkholderia</taxon>
    </lineage>
</organism>
<dbReference type="RefSeq" id="WP_035483220.1">
    <property type="nucleotide sequence ID" value="NZ_CADFGL010000037.1"/>
</dbReference>
<name>A0A6J5C8S0_9BURK</name>
<sequence length="193" mass="20505">MSDATKLVELLRTASVKGGMCDVAADLIEQQAALILSLESRTAQQARTIAAMCQQVADLERPVAPAVDAQPVGWAWKPRGGSLDFSDAQDRPSEVDLEYAKETGGEFVPLYASAQSEGLRKDAIRRESLEEAAKVCDEIAADCWSLYKGRAPYTGREAGRADPGVQGESDGADKCAAAIRALSQKTAQGETDG</sequence>
<proteinExistence type="predicted"/>
<accession>A0A6J5C8S0</accession>
<gene>
    <name evidence="1" type="ORF">LMG22037_05476</name>
</gene>
<evidence type="ECO:0000313" key="2">
    <source>
        <dbReference type="Proteomes" id="UP000494249"/>
    </source>
</evidence>
<reference evidence="1 2" key="1">
    <citation type="submission" date="2020-04" db="EMBL/GenBank/DDBJ databases">
        <authorList>
            <person name="De Canck E."/>
        </authorList>
    </citation>
    <scope>NUCLEOTIDE SEQUENCE [LARGE SCALE GENOMIC DNA]</scope>
    <source>
        <strain evidence="1 2">LMG 22037</strain>
    </source>
</reference>
<dbReference type="AlphaFoldDB" id="A0A6J5C8S0"/>
<evidence type="ECO:0000313" key="1">
    <source>
        <dbReference type="EMBL" id="CAB3729783.1"/>
    </source>
</evidence>
<dbReference type="EMBL" id="CADIKB010000040">
    <property type="protein sequence ID" value="CAB3729783.1"/>
    <property type="molecule type" value="Genomic_DNA"/>
</dbReference>